<dbReference type="SUPFAM" id="SSF48726">
    <property type="entry name" value="Immunoglobulin"/>
    <property type="match status" value="1"/>
</dbReference>
<dbReference type="Gene3D" id="2.60.40.10">
    <property type="entry name" value="Immunoglobulins"/>
    <property type="match status" value="1"/>
</dbReference>
<dbReference type="InterPro" id="IPR036179">
    <property type="entry name" value="Ig-like_dom_sf"/>
</dbReference>
<dbReference type="EMBL" id="UYJE01002907">
    <property type="protein sequence ID" value="VDI14699.1"/>
    <property type="molecule type" value="Genomic_DNA"/>
</dbReference>
<name>A0A8B6D7L3_MYTGA</name>
<evidence type="ECO:0008006" key="4">
    <source>
        <dbReference type="Google" id="ProtNLM"/>
    </source>
</evidence>
<evidence type="ECO:0000313" key="2">
    <source>
        <dbReference type="EMBL" id="VDI14699.1"/>
    </source>
</evidence>
<reference evidence="2" key="1">
    <citation type="submission" date="2018-11" db="EMBL/GenBank/DDBJ databases">
        <authorList>
            <person name="Alioto T."/>
            <person name="Alioto T."/>
        </authorList>
    </citation>
    <scope>NUCLEOTIDE SEQUENCE</scope>
</reference>
<protein>
    <recommendedName>
        <fullName evidence="4">Ig-like domain-containing protein</fullName>
    </recommendedName>
</protein>
<gene>
    <name evidence="2" type="ORF">MGAL_10B085223</name>
</gene>
<keyword evidence="1" id="KW-1133">Transmembrane helix</keyword>
<keyword evidence="1" id="KW-0472">Membrane</keyword>
<feature type="transmembrane region" description="Helical" evidence="1">
    <location>
        <begin position="204"/>
        <end position="227"/>
    </location>
</feature>
<keyword evidence="1" id="KW-0812">Transmembrane</keyword>
<keyword evidence="3" id="KW-1185">Reference proteome</keyword>
<dbReference type="OrthoDB" id="6121485at2759"/>
<evidence type="ECO:0000256" key="1">
    <source>
        <dbReference type="SAM" id="Phobius"/>
    </source>
</evidence>
<dbReference type="AlphaFoldDB" id="A0A8B6D7L3"/>
<feature type="non-terminal residue" evidence="2">
    <location>
        <position position="1"/>
    </location>
</feature>
<sequence>KWEIKSKPLVIGEEARLSCNGNNCPQNTKTWLGGKNYDLLCFDDQSKNPSKYEMTSLGTTFELTIKDLNLTDFNCEYTCTCGFQQYTNMLKVEELIYPPRLRKKDLTRKGKNIYIDVLIEVAPLPNCTILFEEHVWSANISTKEKHDEVGLTLFEVAIQQLVAPIGSICKGNVTLNCKVGSKPYPLFLQKIDICTDEDNPNLKLYAIIGSILGTVSVIGIVYILYFLKCRYGKGVGKSLQFENIKGTSPNRRQPCLVQLIDSEDRTGTTEDGTPCNK</sequence>
<evidence type="ECO:0000313" key="3">
    <source>
        <dbReference type="Proteomes" id="UP000596742"/>
    </source>
</evidence>
<comment type="caution">
    <text evidence="2">The sequence shown here is derived from an EMBL/GenBank/DDBJ whole genome shotgun (WGS) entry which is preliminary data.</text>
</comment>
<organism evidence="2 3">
    <name type="scientific">Mytilus galloprovincialis</name>
    <name type="common">Mediterranean mussel</name>
    <dbReference type="NCBI Taxonomy" id="29158"/>
    <lineage>
        <taxon>Eukaryota</taxon>
        <taxon>Metazoa</taxon>
        <taxon>Spiralia</taxon>
        <taxon>Lophotrochozoa</taxon>
        <taxon>Mollusca</taxon>
        <taxon>Bivalvia</taxon>
        <taxon>Autobranchia</taxon>
        <taxon>Pteriomorphia</taxon>
        <taxon>Mytilida</taxon>
        <taxon>Mytiloidea</taxon>
        <taxon>Mytilidae</taxon>
        <taxon>Mytilinae</taxon>
        <taxon>Mytilus</taxon>
    </lineage>
</organism>
<accession>A0A8B6D7L3</accession>
<dbReference type="InterPro" id="IPR013783">
    <property type="entry name" value="Ig-like_fold"/>
</dbReference>
<dbReference type="Proteomes" id="UP000596742">
    <property type="component" value="Unassembled WGS sequence"/>
</dbReference>
<proteinExistence type="predicted"/>